<dbReference type="EMBL" id="JAMDHD010000015">
    <property type="protein sequence ID" value="MDD0985191.1"/>
    <property type="molecule type" value="Genomic_DNA"/>
</dbReference>
<organism evidence="3 4">
    <name type="scientific">Pseudomonas shahriarae</name>
    <dbReference type="NCBI Taxonomy" id="2745512"/>
    <lineage>
        <taxon>Bacteria</taxon>
        <taxon>Pseudomonadati</taxon>
        <taxon>Pseudomonadota</taxon>
        <taxon>Gammaproteobacteria</taxon>
        <taxon>Pseudomonadales</taxon>
        <taxon>Pseudomonadaceae</taxon>
        <taxon>Pseudomonas</taxon>
    </lineage>
</organism>
<dbReference type="Pfam" id="PF08928">
    <property type="entry name" value="PoNi_N"/>
    <property type="match status" value="1"/>
</dbReference>
<protein>
    <submittedName>
        <fullName evidence="3">PoNi-like cognate immunity protein</fullName>
    </submittedName>
</protein>
<dbReference type="SUPFAM" id="SSF140731">
    <property type="entry name" value="PA2201 C-terminal domain-like"/>
    <property type="match status" value="1"/>
</dbReference>
<name>A0ABT5NA54_9PSED</name>
<accession>A0ABT5NA54</accession>
<gene>
    <name evidence="3" type="ORF">M5G21_09470</name>
</gene>
<dbReference type="InterPro" id="IPR015024">
    <property type="entry name" value="PoNi_N"/>
</dbReference>
<evidence type="ECO:0000313" key="3">
    <source>
        <dbReference type="EMBL" id="MDD0985191.1"/>
    </source>
</evidence>
<feature type="domain" description="PoNi N-terminal" evidence="1">
    <location>
        <begin position="3"/>
        <end position="135"/>
    </location>
</feature>
<comment type="caution">
    <text evidence="3">The sequence shown here is derived from an EMBL/GenBank/DDBJ whole genome shotgun (WGS) entry which is preliminary data.</text>
</comment>
<dbReference type="Gene3D" id="1.10.3920.10">
    <property type="entry name" value="PA2201 C-terminal domain-like"/>
    <property type="match status" value="1"/>
</dbReference>
<evidence type="ECO:0000313" key="4">
    <source>
        <dbReference type="Proteomes" id="UP001148189"/>
    </source>
</evidence>
<proteinExistence type="predicted"/>
<evidence type="ECO:0000259" key="1">
    <source>
        <dbReference type="Pfam" id="PF08928"/>
    </source>
</evidence>
<dbReference type="RefSeq" id="WP_273866392.1">
    <property type="nucleotide sequence ID" value="NZ_JAMDHD010000015.1"/>
</dbReference>
<evidence type="ECO:0000259" key="2">
    <source>
        <dbReference type="Pfam" id="PF08929"/>
    </source>
</evidence>
<dbReference type="InterPro" id="IPR028983">
    <property type="entry name" value="PA2201-like_C"/>
</dbReference>
<dbReference type="Pfam" id="PF08929">
    <property type="entry name" value="PoNi_C"/>
    <property type="match status" value="1"/>
</dbReference>
<keyword evidence="4" id="KW-1185">Reference proteome</keyword>
<dbReference type="InterPro" id="IPR015025">
    <property type="entry name" value="PoNi_C"/>
</dbReference>
<feature type="domain" description="PoNi C-terminal" evidence="2">
    <location>
        <begin position="143"/>
        <end position="257"/>
    </location>
</feature>
<sequence length="288" mass="32845">MIRAPLGDKQYWEGRESKDQQWIERARKLLAEPSANPVYRPQFAFDVAKDSLTSGIRAYSQGRNVVEIATCFPLLLDAWEMSNSAAHEVCAQNNLQVCRDWTFELTDLSHYIWCFWLLSLALALEIPDDQWRRLVALIGEGGHDVLLDRVIAAREPGRVIGEQLLHAKPYSRLLKAIDAPQEQQALLLLAFVEHWYPELNRRGKQQPWWYVYGDPVKHPLEMEGYFGRWCFEAVAAVKAFGLDDSACIGHEHYPADLLHPSEAVIPAPAPARVEKAGWLARLFGRSDE</sequence>
<reference evidence="3" key="1">
    <citation type="submission" date="2022-05" db="EMBL/GenBank/DDBJ databases">
        <title>Novel Pseudomonas spp. Isolated from a Rainbow Trout Aquaculture Facility.</title>
        <authorList>
            <person name="Testerman T."/>
            <person name="Graf J."/>
        </authorList>
    </citation>
    <scope>NUCLEOTIDE SEQUENCE</scope>
    <source>
        <strain evidence="3">ID1050</strain>
    </source>
</reference>
<dbReference type="Proteomes" id="UP001148189">
    <property type="component" value="Unassembled WGS sequence"/>
</dbReference>